<dbReference type="EMBL" id="MT144045">
    <property type="protein sequence ID" value="QJA47492.1"/>
    <property type="molecule type" value="Genomic_DNA"/>
</dbReference>
<reference evidence="1" key="1">
    <citation type="submission" date="2020-03" db="EMBL/GenBank/DDBJ databases">
        <title>The deep terrestrial virosphere.</title>
        <authorList>
            <person name="Holmfeldt K."/>
            <person name="Nilsson E."/>
            <person name="Simone D."/>
            <person name="Lopez-Fernandez M."/>
            <person name="Wu X."/>
            <person name="de Brujin I."/>
            <person name="Lundin D."/>
            <person name="Andersson A."/>
            <person name="Bertilsson S."/>
            <person name="Dopson M."/>
        </authorList>
    </citation>
    <scope>NUCLEOTIDE SEQUENCE</scope>
    <source>
        <strain evidence="1">TM448A00691</strain>
    </source>
</reference>
<accession>A0A6H1ZJ40</accession>
<dbReference type="AlphaFoldDB" id="A0A6H1ZJ40"/>
<organism evidence="1">
    <name type="scientific">viral metagenome</name>
    <dbReference type="NCBI Taxonomy" id="1070528"/>
    <lineage>
        <taxon>unclassified sequences</taxon>
        <taxon>metagenomes</taxon>
        <taxon>organismal metagenomes</taxon>
    </lineage>
</organism>
<sequence length="409" mass="45125">MAYYDIASTLPNVLMVRYPEKHIADLGYRQQAILPFINKVRQKYGGKNFSFTIMTHRGHDTQFYPEGGTLVTPTAEQYMRGYLDPTTIVTKQILTQEAISDSDDANGSLFKAIVELPKRIAKNHAFHIGNHAWALDSLGKLATCGTTSAASVIVLATTANTRKFYRGMIVDVKLSSTGVVSGDLDSCTIIAVADPFATSKSITLDTTTGTTTSSHGVYMQDCASSLTPYSWNSIPTLVGTGTVHSISTSTYPEFKSYTNTDTGTLTLAKIQQMVDWVEAFHEKTGESLVMYVPPEVLIKFGDLLIADVRYTQENLKRIEGGYPTDIYYRGGSMGLIPIMKDNLMPIDEIFLLAPSAFRFYATAWWEWFDKGGSKFIPESTLGYGVRFFSRGNMGIVDRSGTGKLQVINI</sequence>
<evidence type="ECO:0000313" key="1">
    <source>
        <dbReference type="EMBL" id="QJA47492.1"/>
    </source>
</evidence>
<name>A0A6H1ZJ40_9ZZZZ</name>
<proteinExistence type="predicted"/>
<gene>
    <name evidence="1" type="ORF">TM448A00691_0009</name>
</gene>
<protein>
    <submittedName>
        <fullName evidence="1">Putative capsid protein</fullName>
    </submittedName>
</protein>